<organism evidence="2">
    <name type="scientific">marine sediment metagenome</name>
    <dbReference type="NCBI Taxonomy" id="412755"/>
    <lineage>
        <taxon>unclassified sequences</taxon>
        <taxon>metagenomes</taxon>
        <taxon>ecological metagenomes</taxon>
    </lineage>
</organism>
<protein>
    <recommendedName>
        <fullName evidence="1">Helix-turn-helix domain-containing protein</fullName>
    </recommendedName>
</protein>
<comment type="caution">
    <text evidence="2">The sequence shown here is derived from an EMBL/GenBank/DDBJ whole genome shotgun (WGS) entry which is preliminary data.</text>
</comment>
<dbReference type="SUPFAM" id="SSF46955">
    <property type="entry name" value="Putative DNA-binding domain"/>
    <property type="match status" value="1"/>
</dbReference>
<dbReference type="InterPro" id="IPR041657">
    <property type="entry name" value="HTH_17"/>
</dbReference>
<dbReference type="EMBL" id="LAZR01003636">
    <property type="protein sequence ID" value="KKN16217.1"/>
    <property type="molecule type" value="Genomic_DNA"/>
</dbReference>
<evidence type="ECO:0000259" key="1">
    <source>
        <dbReference type="Pfam" id="PF12728"/>
    </source>
</evidence>
<reference evidence="2" key="1">
    <citation type="journal article" date="2015" name="Nature">
        <title>Complex archaea that bridge the gap between prokaryotes and eukaryotes.</title>
        <authorList>
            <person name="Spang A."/>
            <person name="Saw J.H."/>
            <person name="Jorgensen S.L."/>
            <person name="Zaremba-Niedzwiedzka K."/>
            <person name="Martijn J."/>
            <person name="Lind A.E."/>
            <person name="van Eijk R."/>
            <person name="Schleper C."/>
            <person name="Guy L."/>
            <person name="Ettema T.J."/>
        </authorList>
    </citation>
    <scope>NUCLEOTIDE SEQUENCE</scope>
</reference>
<accession>A0A0F9NVU3</accession>
<dbReference type="AlphaFoldDB" id="A0A0F9NVU3"/>
<feature type="domain" description="Helix-turn-helix" evidence="1">
    <location>
        <begin position="56"/>
        <end position="105"/>
    </location>
</feature>
<name>A0A0F9NVU3_9ZZZZ</name>
<dbReference type="InterPro" id="IPR009061">
    <property type="entry name" value="DNA-bd_dom_put_sf"/>
</dbReference>
<sequence length="106" mass="12063">MASDLDRALRLLGELRGQLLKIPGPTPLKDALQEVDQLAGRVEDEIRGGVRRTRPFLTFQEATEFLNVSHQTLYRLMSEGLPGFRVGKQRAFFPEDLIAWIRSQRG</sequence>
<gene>
    <name evidence="2" type="ORF">LCGC14_0978100</name>
</gene>
<proteinExistence type="predicted"/>
<evidence type="ECO:0000313" key="2">
    <source>
        <dbReference type="EMBL" id="KKN16217.1"/>
    </source>
</evidence>
<dbReference type="Pfam" id="PF12728">
    <property type="entry name" value="HTH_17"/>
    <property type="match status" value="1"/>
</dbReference>